<sequence length="60" mass="6512">MSGDGLKLFLRAGVFLVIISLLLILLVPRESAEFVVSVLSLVIGLLLLGLSLLAHLWGRR</sequence>
<organism evidence="2">
    <name type="scientific">uncultured Truepera sp</name>
    <dbReference type="NCBI Taxonomy" id="543023"/>
    <lineage>
        <taxon>Bacteria</taxon>
        <taxon>Thermotogati</taxon>
        <taxon>Deinococcota</taxon>
        <taxon>Deinococci</taxon>
        <taxon>Trueperales</taxon>
        <taxon>Trueperaceae</taxon>
        <taxon>Truepera</taxon>
        <taxon>environmental samples</taxon>
    </lineage>
</organism>
<feature type="transmembrane region" description="Helical" evidence="1">
    <location>
        <begin position="9"/>
        <end position="28"/>
    </location>
</feature>
<gene>
    <name evidence="2" type="ORF">AVDCRST_MAG86-715</name>
</gene>
<dbReference type="AlphaFoldDB" id="A0A6J4UVY0"/>
<reference evidence="2" key="1">
    <citation type="submission" date="2020-02" db="EMBL/GenBank/DDBJ databases">
        <authorList>
            <person name="Meier V. D."/>
        </authorList>
    </citation>
    <scope>NUCLEOTIDE SEQUENCE</scope>
    <source>
        <strain evidence="2">AVDCRST_MAG86</strain>
    </source>
</reference>
<keyword evidence="1" id="KW-1133">Transmembrane helix</keyword>
<keyword evidence="1" id="KW-0812">Transmembrane</keyword>
<proteinExistence type="predicted"/>
<keyword evidence="1" id="KW-0472">Membrane</keyword>
<feature type="transmembrane region" description="Helical" evidence="1">
    <location>
        <begin position="34"/>
        <end position="57"/>
    </location>
</feature>
<protein>
    <submittedName>
        <fullName evidence="2">Uncharacterized protein</fullName>
    </submittedName>
</protein>
<evidence type="ECO:0000256" key="1">
    <source>
        <dbReference type="SAM" id="Phobius"/>
    </source>
</evidence>
<evidence type="ECO:0000313" key="2">
    <source>
        <dbReference type="EMBL" id="CAA9562006.1"/>
    </source>
</evidence>
<accession>A0A6J4UVY0</accession>
<name>A0A6J4UVY0_9DEIN</name>
<dbReference type="EMBL" id="CADCWP010000047">
    <property type="protein sequence ID" value="CAA9562006.1"/>
    <property type="molecule type" value="Genomic_DNA"/>
</dbReference>